<keyword evidence="4" id="KW-1185">Reference proteome</keyword>
<keyword evidence="1" id="KW-0812">Transmembrane</keyword>
<feature type="transmembrane region" description="Helical" evidence="1">
    <location>
        <begin position="6"/>
        <end position="24"/>
    </location>
</feature>
<dbReference type="AlphaFoldDB" id="A0A650CFF5"/>
<reference evidence="3 4" key="1">
    <citation type="submission" date="2019-10" db="EMBL/GenBank/DDBJ databases">
        <title>Genome Sequences from Six Type Strain Members of the Archaeal Family Sulfolobaceae: Acidianus ambivalens, Acidianus infernus, Metallosphaera prunae, Stygiolobus azoricus, Sulfolobus metallicus, and Sulfurisphaera ohwakuensis.</title>
        <authorList>
            <person name="Counts J.A."/>
            <person name="Kelly R.M."/>
        </authorList>
    </citation>
    <scope>NUCLEOTIDE SEQUENCE [LARGE SCALE GENOMIC DNA]</scope>
    <source>
        <strain evidence="3 4">TA-1</strain>
    </source>
</reference>
<dbReference type="OrthoDB" id="44194at2157"/>
<dbReference type="EMBL" id="JACHFY010000030">
    <property type="protein sequence ID" value="MBB5254915.1"/>
    <property type="molecule type" value="Genomic_DNA"/>
</dbReference>
<dbReference type="GeneID" id="25400238"/>
<evidence type="ECO:0000313" key="2">
    <source>
        <dbReference type="EMBL" id="MBB5254915.1"/>
    </source>
</evidence>
<dbReference type="KEGG" id="soh:D1869_04820"/>
<protein>
    <submittedName>
        <fullName evidence="2">Putative membrane protein (Fun14 family)</fullName>
    </submittedName>
</protein>
<evidence type="ECO:0000256" key="1">
    <source>
        <dbReference type="SAM" id="Phobius"/>
    </source>
</evidence>
<feature type="transmembrane region" description="Helical" evidence="1">
    <location>
        <begin position="76"/>
        <end position="93"/>
    </location>
</feature>
<keyword evidence="1" id="KW-0472">Membrane</keyword>
<evidence type="ECO:0000313" key="5">
    <source>
        <dbReference type="Proteomes" id="UP000582213"/>
    </source>
</evidence>
<evidence type="ECO:0000313" key="3">
    <source>
        <dbReference type="EMBL" id="QGR16593.1"/>
    </source>
</evidence>
<reference evidence="2 5" key="2">
    <citation type="submission" date="2020-08" db="EMBL/GenBank/DDBJ databases">
        <title>Genomic Encyclopedia of Type Strains, Phase IV (KMG-IV): sequencing the most valuable type-strain genomes for metagenomic binning, comparative biology and taxonomic classification.</title>
        <authorList>
            <person name="Goeker M."/>
        </authorList>
    </citation>
    <scope>NUCLEOTIDE SEQUENCE [LARGE SCALE GENOMIC DNA]</scope>
    <source>
        <strain evidence="2 5">DSM 12421</strain>
    </source>
</reference>
<dbReference type="Proteomes" id="UP000582213">
    <property type="component" value="Unassembled WGS sequence"/>
</dbReference>
<proteinExistence type="predicted"/>
<dbReference type="Proteomes" id="UP000427373">
    <property type="component" value="Chromosome"/>
</dbReference>
<accession>A0A650CFF5</accession>
<organism evidence="3 4">
    <name type="scientific">Sulfurisphaera ohwakuensis</name>
    <dbReference type="NCBI Taxonomy" id="69656"/>
    <lineage>
        <taxon>Archaea</taxon>
        <taxon>Thermoproteota</taxon>
        <taxon>Thermoprotei</taxon>
        <taxon>Sulfolobales</taxon>
        <taxon>Sulfolobaceae</taxon>
        <taxon>Sulfurisphaera</taxon>
    </lineage>
</organism>
<name>A0A650CFF5_SULOH</name>
<evidence type="ECO:0000313" key="4">
    <source>
        <dbReference type="Proteomes" id="UP000427373"/>
    </source>
</evidence>
<keyword evidence="1" id="KW-1133">Transmembrane helix</keyword>
<gene>
    <name evidence="3" type="ORF">D1869_04820</name>
    <name evidence="2" type="ORF">HNQ62_002689</name>
</gene>
<sequence>MITESGIISMVVAFILGLLIGLLIKKVIQIGLIILAIIIILIAVGALSPSTVIHGIESLGVYASTAESFVKNEISILPYNSILFIIGLIIGLVKG</sequence>
<dbReference type="RefSeq" id="WP_052846426.1">
    <property type="nucleotide sequence ID" value="NZ_AP031374.1"/>
</dbReference>
<feature type="transmembrane region" description="Helical" evidence="1">
    <location>
        <begin position="31"/>
        <end position="56"/>
    </location>
</feature>
<dbReference type="EMBL" id="CP045484">
    <property type="protein sequence ID" value="QGR16593.1"/>
    <property type="molecule type" value="Genomic_DNA"/>
</dbReference>